<dbReference type="EMBL" id="HG793193">
    <property type="protein sequence ID" value="CRL30815.1"/>
    <property type="molecule type" value="Genomic_DNA"/>
</dbReference>
<accession>A0A0G4PWN3</accession>
<organism evidence="1 2">
    <name type="scientific">Penicillium camemberti (strain FM 013)</name>
    <dbReference type="NCBI Taxonomy" id="1429867"/>
    <lineage>
        <taxon>Eukaryota</taxon>
        <taxon>Fungi</taxon>
        <taxon>Dikarya</taxon>
        <taxon>Ascomycota</taxon>
        <taxon>Pezizomycotina</taxon>
        <taxon>Eurotiomycetes</taxon>
        <taxon>Eurotiomycetidae</taxon>
        <taxon>Eurotiales</taxon>
        <taxon>Aspergillaceae</taxon>
        <taxon>Penicillium</taxon>
    </lineage>
</organism>
<evidence type="ECO:0000313" key="2">
    <source>
        <dbReference type="Proteomes" id="UP000053732"/>
    </source>
</evidence>
<sequence length="162" mass="19375">MVRYIHVYGRQHGITIDTAHEHIKRLEQAINHKFEEKAQCHGICFHQDRIRTDPSWLRRELVYVCAGEKGINLLNEVWYHTWIFRINLKIEGNFDERTIREPLGLHMKVERIQFTEMGPNETTKRMRHLRDKIPRSTDGSVKMNDTGDCLYFGRRFQIGRDI</sequence>
<proteinExistence type="predicted"/>
<protein>
    <submittedName>
        <fullName evidence="1">Str. FM013</fullName>
    </submittedName>
</protein>
<gene>
    <name evidence="1" type="ORF">PCAMFM013_S060g000025</name>
</gene>
<evidence type="ECO:0000313" key="1">
    <source>
        <dbReference type="EMBL" id="CRL30815.1"/>
    </source>
</evidence>
<keyword evidence="2" id="KW-1185">Reference proteome</keyword>
<dbReference type="Proteomes" id="UP000053732">
    <property type="component" value="Unassembled WGS sequence"/>
</dbReference>
<dbReference type="AlphaFoldDB" id="A0A0G4PWN3"/>
<name>A0A0G4PWN3_PENC3</name>
<reference evidence="1 2" key="1">
    <citation type="journal article" date="2014" name="Nat. Commun.">
        <title>Multiple recent horizontal transfers of a large genomic region in cheese making fungi.</title>
        <authorList>
            <person name="Cheeseman K."/>
            <person name="Ropars J."/>
            <person name="Renault P."/>
            <person name="Dupont J."/>
            <person name="Gouzy J."/>
            <person name="Branca A."/>
            <person name="Abraham A.L."/>
            <person name="Ceppi M."/>
            <person name="Conseiller E."/>
            <person name="Debuchy R."/>
            <person name="Malagnac F."/>
            <person name="Goarin A."/>
            <person name="Silar P."/>
            <person name="Lacoste S."/>
            <person name="Sallet E."/>
            <person name="Bensimon A."/>
            <person name="Giraud T."/>
            <person name="Brygoo Y."/>
        </authorList>
    </citation>
    <scope>NUCLEOTIDE SEQUENCE [LARGE SCALE GENOMIC DNA]</scope>
    <source>
        <strain evidence="2">FM 013</strain>
    </source>
</reference>